<evidence type="ECO:0000256" key="1">
    <source>
        <dbReference type="SAM" id="MobiDB-lite"/>
    </source>
</evidence>
<evidence type="ECO:0000313" key="3">
    <source>
        <dbReference type="EMBL" id="XBV84855.1"/>
    </source>
</evidence>
<dbReference type="AlphaFoldDB" id="A0AAU7U970"/>
<dbReference type="RefSeq" id="WP_350242892.1">
    <property type="nucleotide sequence ID" value="NZ_CP158299.1"/>
</dbReference>
<accession>A0AAU7U970</accession>
<dbReference type="InterPro" id="IPR044853">
    <property type="entry name" value="G3DSA:1.10.10.1030"/>
</dbReference>
<feature type="region of interest" description="Disordered" evidence="1">
    <location>
        <begin position="181"/>
        <end position="221"/>
    </location>
</feature>
<dbReference type="InterPro" id="IPR052345">
    <property type="entry name" value="Rad_response_metalloprotease"/>
</dbReference>
<sequence>MAASDASPAPEGAIDPAHKARMRELASTYGRGLPGSDAQALASGLGARLVYMDLGERDGAYDPEHDVILINNKASPERQRFTLAHEISHALLLSDDDLLSAVHDSFEGERLEEVIETLCNVGASALLLPSELLDDVLRRYGPTGRALYELARRADVSASVAIYGLAEVTPGSVIYAVCSRPRGKPTEEGASSRQRGSRRPVVVRASSGSPQARYPLRPGTPVPDDHLVVTVLDTELEAAGRSYVPFRSGRKLPAWVDAYPDKRARRVLVSFRTEE</sequence>
<dbReference type="Gene3D" id="3.30.450.130">
    <property type="entry name" value="irre protein"/>
    <property type="match status" value="1"/>
</dbReference>
<evidence type="ECO:0000259" key="2">
    <source>
        <dbReference type="Pfam" id="PF06114"/>
    </source>
</evidence>
<protein>
    <submittedName>
        <fullName evidence="3">ImmA/IrrE family metallo-endopeptidase</fullName>
    </submittedName>
</protein>
<feature type="domain" description="IrrE N-terminal-like" evidence="2">
    <location>
        <begin position="44"/>
        <end position="164"/>
    </location>
</feature>
<reference evidence="3" key="1">
    <citation type="submission" date="2024-06" db="EMBL/GenBank/DDBJ databases">
        <title>Draft Genome Sequence of Deinococcus sonorensis Type Strain KR-87, a Biofilm Producing Representative of the Genus Deinococcus.</title>
        <authorList>
            <person name="Boren L.S."/>
            <person name="Grosso R.A."/>
            <person name="Hugenberg-Cox A.N."/>
            <person name="Hill J.T.E."/>
            <person name="Albert C.M."/>
            <person name="Tuohy J.M."/>
        </authorList>
    </citation>
    <scope>NUCLEOTIDE SEQUENCE</scope>
    <source>
        <strain evidence="3">KR-87</strain>
    </source>
</reference>
<gene>
    <name evidence="3" type="ORF">ABOD76_15610</name>
</gene>
<dbReference type="PANTHER" id="PTHR43236">
    <property type="entry name" value="ANTITOXIN HIGA1"/>
    <property type="match status" value="1"/>
</dbReference>
<dbReference type="InterPro" id="IPR010359">
    <property type="entry name" value="IrrE_HExxH"/>
</dbReference>
<name>A0AAU7U970_9DEIO</name>
<dbReference type="KEGG" id="dsc:ABOD76_15610"/>
<organism evidence="3">
    <name type="scientific">Deinococcus sonorensis KR-87</name>
    <dbReference type="NCBI Taxonomy" id="694439"/>
    <lineage>
        <taxon>Bacteria</taxon>
        <taxon>Thermotogati</taxon>
        <taxon>Deinococcota</taxon>
        <taxon>Deinococci</taxon>
        <taxon>Deinococcales</taxon>
        <taxon>Deinococcaceae</taxon>
        <taxon>Deinococcus</taxon>
    </lineage>
</organism>
<dbReference type="PANTHER" id="PTHR43236:SF2">
    <property type="entry name" value="BLL0069 PROTEIN"/>
    <property type="match status" value="1"/>
</dbReference>
<dbReference type="Pfam" id="PF06114">
    <property type="entry name" value="Peptidase_M78"/>
    <property type="match status" value="1"/>
</dbReference>
<proteinExistence type="predicted"/>
<dbReference type="EMBL" id="CP158299">
    <property type="protein sequence ID" value="XBV84855.1"/>
    <property type="molecule type" value="Genomic_DNA"/>
</dbReference>
<dbReference type="Gene3D" id="1.10.10.1030">
    <property type="entry name" value="IrrE, HTH domain"/>
    <property type="match status" value="1"/>
</dbReference>
<dbReference type="Gene3D" id="1.10.10.2910">
    <property type="match status" value="1"/>
</dbReference>